<sequence>MKLHYKKEHISCTNYKSESYEGFGIGTLTSGSNFNSQTLSVKTNFLIFILEGEVEIIPKEGKIKRVIAQEFFFISALSTYEIQVRVPGRYIYMSFLYNDIKLCEKHMLESYLKEVREASEEVGILSVRHPLNLFLELMDAYLRAGVNCKHLHSIKEKELFIILRTSYSKQEIVNLFHEIIGTNMSFKAAVLLHVDRVNNREELAQAMGMSITDLARKFKVEFGESVYSWLLKQKNKKIIYRLAQPGASVKEIVYEFGFSSAASFNKYCKKNFGNSPRELVRQLKDKHIDNQNLKI</sequence>
<gene>
    <name evidence="5" type="ORF">M125_5014</name>
</gene>
<evidence type="ECO:0000256" key="3">
    <source>
        <dbReference type="ARBA" id="ARBA00023163"/>
    </source>
</evidence>
<proteinExistence type="predicted"/>
<evidence type="ECO:0000313" key="5">
    <source>
        <dbReference type="EMBL" id="EXY88368.1"/>
    </source>
</evidence>
<evidence type="ECO:0000256" key="1">
    <source>
        <dbReference type="ARBA" id="ARBA00023015"/>
    </source>
</evidence>
<dbReference type="EMBL" id="JGDB01000283">
    <property type="protein sequence ID" value="EXY88368.1"/>
    <property type="molecule type" value="Genomic_DNA"/>
</dbReference>
<dbReference type="InterPro" id="IPR018060">
    <property type="entry name" value="HTH_AraC"/>
</dbReference>
<comment type="caution">
    <text evidence="5">The sequence shown here is derived from an EMBL/GenBank/DDBJ whole genome shotgun (WGS) entry which is preliminary data.</text>
</comment>
<evidence type="ECO:0000313" key="6">
    <source>
        <dbReference type="Proteomes" id="UP000020773"/>
    </source>
</evidence>
<dbReference type="PATRIC" id="fig|1339316.3.peg.4760"/>
<dbReference type="Gene3D" id="1.10.10.60">
    <property type="entry name" value="Homeodomain-like"/>
    <property type="match status" value="1"/>
</dbReference>
<keyword evidence="2" id="KW-0238">DNA-binding</keyword>
<dbReference type="AlphaFoldDB" id="A0A015VR68"/>
<dbReference type="GO" id="GO:0043565">
    <property type="term" value="F:sequence-specific DNA binding"/>
    <property type="evidence" value="ECO:0007669"/>
    <property type="project" value="InterPro"/>
</dbReference>
<dbReference type="Proteomes" id="UP000020773">
    <property type="component" value="Unassembled WGS sequence"/>
</dbReference>
<feature type="domain" description="HTH araC/xylS-type" evidence="4">
    <location>
        <begin position="201"/>
        <end position="282"/>
    </location>
</feature>
<keyword evidence="3" id="KW-0804">Transcription</keyword>
<dbReference type="PROSITE" id="PS01124">
    <property type="entry name" value="HTH_ARAC_FAMILY_2"/>
    <property type="match status" value="1"/>
</dbReference>
<protein>
    <submittedName>
        <fullName evidence="5">Bacterial regulatory helix-turn-helix s, AraC family protein</fullName>
    </submittedName>
</protein>
<reference evidence="5 6" key="1">
    <citation type="submission" date="2014-02" db="EMBL/GenBank/DDBJ databases">
        <authorList>
            <person name="Sears C."/>
            <person name="Carroll K."/>
            <person name="Sack B.R."/>
            <person name="Qadri F."/>
            <person name="Myers L.L."/>
            <person name="Chung G.-T."/>
            <person name="Escheverria P."/>
            <person name="Fraser C.M."/>
            <person name="Sadzewicz L."/>
            <person name="Shefchek K.A."/>
            <person name="Tallon L."/>
            <person name="Das S.P."/>
            <person name="Daugherty S."/>
            <person name="Mongodin E.F."/>
        </authorList>
    </citation>
    <scope>NUCLEOTIDE SEQUENCE [LARGE SCALE GENOMIC DNA]</scope>
    <source>
        <strain evidence="6">3998T(B)3</strain>
    </source>
</reference>
<dbReference type="RefSeq" id="WP_005791978.1">
    <property type="nucleotide sequence ID" value="NZ_JGDB01000283.1"/>
</dbReference>
<dbReference type="SMART" id="SM00342">
    <property type="entry name" value="HTH_ARAC"/>
    <property type="match status" value="1"/>
</dbReference>
<accession>A0A015VR68</accession>
<dbReference type="PANTHER" id="PTHR43280:SF10">
    <property type="entry name" value="REGULATORY PROTEIN POCR"/>
    <property type="match status" value="1"/>
</dbReference>
<evidence type="ECO:0000256" key="2">
    <source>
        <dbReference type="ARBA" id="ARBA00023125"/>
    </source>
</evidence>
<dbReference type="Pfam" id="PF12833">
    <property type="entry name" value="HTH_18"/>
    <property type="match status" value="1"/>
</dbReference>
<keyword evidence="1" id="KW-0805">Transcription regulation</keyword>
<evidence type="ECO:0000259" key="4">
    <source>
        <dbReference type="PROSITE" id="PS01124"/>
    </source>
</evidence>
<name>A0A015VR68_BACFG</name>
<dbReference type="GO" id="GO:0003700">
    <property type="term" value="F:DNA-binding transcription factor activity"/>
    <property type="evidence" value="ECO:0007669"/>
    <property type="project" value="InterPro"/>
</dbReference>
<dbReference type="InterPro" id="IPR009057">
    <property type="entry name" value="Homeodomain-like_sf"/>
</dbReference>
<organism evidence="5 6">
    <name type="scientific">Bacteroides fragilis str. 3998T(B)3</name>
    <dbReference type="NCBI Taxonomy" id="1339316"/>
    <lineage>
        <taxon>Bacteria</taxon>
        <taxon>Pseudomonadati</taxon>
        <taxon>Bacteroidota</taxon>
        <taxon>Bacteroidia</taxon>
        <taxon>Bacteroidales</taxon>
        <taxon>Bacteroidaceae</taxon>
        <taxon>Bacteroides</taxon>
    </lineage>
</organism>
<dbReference type="SUPFAM" id="SSF46689">
    <property type="entry name" value="Homeodomain-like"/>
    <property type="match status" value="1"/>
</dbReference>
<dbReference type="PANTHER" id="PTHR43280">
    <property type="entry name" value="ARAC-FAMILY TRANSCRIPTIONAL REGULATOR"/>
    <property type="match status" value="1"/>
</dbReference>